<sequence length="103" mass="10842">MKIIAIGDHMAVFACRAGGISEGIVCQDAEEARWALEEVLERPDVGVICVLDRYLKEIPLPPSQGVYPVVIGIPGPGGPIRGEDAVSIAVRKVAGRHMPGAGK</sequence>
<organism evidence="4 5">
    <name type="scientific">Methanogenium organophilum</name>
    <dbReference type="NCBI Taxonomy" id="2199"/>
    <lineage>
        <taxon>Archaea</taxon>
        <taxon>Methanobacteriati</taxon>
        <taxon>Methanobacteriota</taxon>
        <taxon>Stenosarchaea group</taxon>
        <taxon>Methanomicrobia</taxon>
        <taxon>Methanomicrobiales</taxon>
        <taxon>Methanomicrobiaceae</taxon>
        <taxon>Methanogenium</taxon>
    </lineage>
</organism>
<dbReference type="KEGG" id="mou:OU421_01965"/>
<evidence type="ECO:0000313" key="4">
    <source>
        <dbReference type="EMBL" id="WAI01659.1"/>
    </source>
</evidence>
<dbReference type="SUPFAM" id="SSF159468">
    <property type="entry name" value="AtpF-like"/>
    <property type="match status" value="1"/>
</dbReference>
<dbReference type="RefSeq" id="WP_268186920.1">
    <property type="nucleotide sequence ID" value="NZ_CP113361.1"/>
</dbReference>
<evidence type="ECO:0000313" key="5">
    <source>
        <dbReference type="Proteomes" id="UP001163096"/>
    </source>
</evidence>
<evidence type="ECO:0000256" key="1">
    <source>
        <dbReference type="ARBA" id="ARBA00010148"/>
    </source>
</evidence>
<gene>
    <name evidence="4" type="ORF">OU421_01965</name>
</gene>
<evidence type="ECO:0000256" key="3">
    <source>
        <dbReference type="ARBA" id="ARBA00023065"/>
    </source>
</evidence>
<dbReference type="GeneID" id="76833829"/>
<dbReference type="Gene3D" id="3.40.50.10580">
    <property type="entry name" value="ATPase, V1 complex, subunit F"/>
    <property type="match status" value="1"/>
</dbReference>
<keyword evidence="3" id="KW-0406">Ion transport</keyword>
<evidence type="ECO:0000256" key="2">
    <source>
        <dbReference type="ARBA" id="ARBA00022448"/>
    </source>
</evidence>
<protein>
    <recommendedName>
        <fullName evidence="6">Vacuolar H+transporting two-sector ATPase F subunit</fullName>
    </recommendedName>
</protein>
<reference evidence="4" key="1">
    <citation type="submission" date="2022-11" db="EMBL/GenBank/DDBJ databases">
        <title>Complete genome sequence of Methanogenium organophilum DSM 3596.</title>
        <authorList>
            <person name="Chen S.-C."/>
            <person name="Lai S.-J."/>
            <person name="You Y.-T."/>
        </authorList>
    </citation>
    <scope>NUCLEOTIDE SEQUENCE</scope>
    <source>
        <strain evidence="4">DSM 3596</strain>
    </source>
</reference>
<keyword evidence="5" id="KW-1185">Reference proteome</keyword>
<proteinExistence type="inferred from homology"/>
<dbReference type="InterPro" id="IPR008218">
    <property type="entry name" value="ATPase_V1-cplx_f_g_su"/>
</dbReference>
<keyword evidence="2" id="KW-0813">Transport</keyword>
<dbReference type="GO" id="GO:0046961">
    <property type="term" value="F:proton-transporting ATPase activity, rotational mechanism"/>
    <property type="evidence" value="ECO:0007669"/>
    <property type="project" value="InterPro"/>
</dbReference>
<dbReference type="Proteomes" id="UP001163096">
    <property type="component" value="Chromosome"/>
</dbReference>
<name>A0A9X9T813_METOG</name>
<dbReference type="InterPro" id="IPR036906">
    <property type="entry name" value="ATPase_V1_fsu_sf"/>
</dbReference>
<dbReference type="EMBL" id="CP113361">
    <property type="protein sequence ID" value="WAI01659.1"/>
    <property type="molecule type" value="Genomic_DNA"/>
</dbReference>
<dbReference type="AlphaFoldDB" id="A0A9X9T813"/>
<accession>A0A9X9T813</accession>
<comment type="similarity">
    <text evidence="1">Belongs to the V-ATPase F subunit family.</text>
</comment>
<evidence type="ECO:0008006" key="6">
    <source>
        <dbReference type="Google" id="ProtNLM"/>
    </source>
</evidence>
<dbReference type="Pfam" id="PF01990">
    <property type="entry name" value="ATP-synt_F"/>
    <property type="match status" value="1"/>
</dbReference>